<comment type="similarity">
    <text evidence="7">Belongs to the annexin family.</text>
</comment>
<dbReference type="Pfam" id="PF00191">
    <property type="entry name" value="Annexin"/>
    <property type="match status" value="4"/>
</dbReference>
<dbReference type="FunFam" id="1.10.220.10:FF:000006">
    <property type="entry name" value="Annexin"/>
    <property type="match status" value="1"/>
</dbReference>
<evidence type="ECO:0000256" key="7">
    <source>
        <dbReference type="RuleBase" id="RU003540"/>
    </source>
</evidence>
<feature type="binding site" evidence="6">
    <location>
        <position position="123"/>
    </location>
    <ligand>
        <name>Ca(2+)</name>
        <dbReference type="ChEBI" id="CHEBI:29108"/>
        <label>1</label>
    </ligand>
</feature>
<sequence length="415" mass="47474">MKLGWIKRINVMKVVLYALSYMHHDFSPPIVHPDRSSKNILLHLDNEVHISGLWHCQASKTHPTSIKSNGAVYGVPKEDNFLTRTLWERIQKEIKEEEAMATLTVPTTVPSVSEDCEQLRKAFSGWGTNEGLIIDILGHRNAEQRNLIRKTYAETYGEDLLKALDKELSNDFERLVLLWALDPAERDALLANEATKRWTSSNQVLMEIACTRSANQLLHARQAYHARYKKSLEEDVAHHTTGDFRKLLLPLVSSYRYEGEEVNMTLAKTEAKLLHEKISDKAYSDDDVIRVLATRSKAQINATLNHYKNEYGNDINKDLKADPKDEFLALLRSTVKCLVYPEKYFEKVLRLAINRRGTDEGALTRVVCTRAEVDLKIIADEYQRRNSVPLTRAIVKDTHGDYEKLLLVLAGHVEN</sequence>
<feature type="binding site" evidence="6">
    <location>
        <position position="397"/>
    </location>
    <ligand>
        <name>Ca(2+)</name>
        <dbReference type="ChEBI" id="CHEBI:29108"/>
        <label>1</label>
    </ligand>
</feature>
<dbReference type="SUPFAM" id="SSF56112">
    <property type="entry name" value="Protein kinase-like (PK-like)"/>
    <property type="match status" value="1"/>
</dbReference>
<protein>
    <recommendedName>
        <fullName evidence="7">Annexin</fullName>
    </recommendedName>
</protein>
<dbReference type="GO" id="GO:0005886">
    <property type="term" value="C:plasma membrane"/>
    <property type="evidence" value="ECO:0007669"/>
    <property type="project" value="TreeGrafter"/>
</dbReference>
<feature type="binding site" evidence="6">
    <location>
        <position position="125"/>
    </location>
    <ligand>
        <name>Ca(2+)</name>
        <dbReference type="ChEBI" id="CHEBI:29108"/>
        <label>1</label>
    </ligand>
</feature>
<dbReference type="InterPro" id="IPR011009">
    <property type="entry name" value="Kinase-like_dom_sf"/>
</dbReference>
<comment type="caution">
    <text evidence="8">The sequence shown here is derived from an EMBL/GenBank/DDBJ whole genome shotgun (WGS) entry which is preliminary data.</text>
</comment>
<keyword evidence="2 7" id="KW-0677">Repeat</keyword>
<dbReference type="FunFam" id="1.10.220.10:FF:000008">
    <property type="entry name" value="Annexin"/>
    <property type="match status" value="1"/>
</dbReference>
<dbReference type="InterPro" id="IPR001464">
    <property type="entry name" value="Annexin"/>
</dbReference>
<dbReference type="Gene3D" id="1.10.510.10">
    <property type="entry name" value="Transferase(Phosphotransferase) domain 1"/>
    <property type="match status" value="1"/>
</dbReference>
<dbReference type="GO" id="GO:0005509">
    <property type="term" value="F:calcium ion binding"/>
    <property type="evidence" value="ECO:0007669"/>
    <property type="project" value="InterPro"/>
</dbReference>
<dbReference type="GO" id="GO:0005737">
    <property type="term" value="C:cytoplasm"/>
    <property type="evidence" value="ECO:0007669"/>
    <property type="project" value="TreeGrafter"/>
</dbReference>
<keyword evidence="4 7" id="KW-0041">Annexin</keyword>
<feature type="binding site" evidence="6">
    <location>
        <position position="357"/>
    </location>
    <ligand>
        <name>Ca(2+)</name>
        <dbReference type="ChEBI" id="CHEBI:29108"/>
        <label>1</label>
    </ligand>
</feature>
<dbReference type="FunFam" id="1.10.220.10:FF:000001">
    <property type="entry name" value="Annexin"/>
    <property type="match status" value="1"/>
</dbReference>
<feature type="binding site" evidence="6">
    <location>
        <position position="167"/>
    </location>
    <ligand>
        <name>Ca(2+)</name>
        <dbReference type="ChEBI" id="CHEBI:29108"/>
        <label>1</label>
    </ligand>
</feature>
<keyword evidence="1 6" id="KW-0479">Metal-binding</keyword>
<reference evidence="8 9" key="1">
    <citation type="journal article" date="2019" name="Genome Biol. Evol.">
        <title>Insights into the evolution of the New World diploid cottons (Gossypium, subgenus Houzingenia) based on genome sequencing.</title>
        <authorList>
            <person name="Grover C.E."/>
            <person name="Arick M.A. 2nd"/>
            <person name="Thrash A."/>
            <person name="Conover J.L."/>
            <person name="Sanders W.S."/>
            <person name="Peterson D.G."/>
            <person name="Frelichowski J.E."/>
            <person name="Scheffler J.A."/>
            <person name="Scheffler B.E."/>
            <person name="Wendel J.F."/>
        </authorList>
    </citation>
    <scope>NUCLEOTIDE SEQUENCE [LARGE SCALE GENOMIC DNA]</scope>
    <source>
        <strain evidence="8">27</strain>
        <tissue evidence="8">Leaf</tissue>
    </source>
</reference>
<dbReference type="GO" id="GO:0009408">
    <property type="term" value="P:response to heat"/>
    <property type="evidence" value="ECO:0007669"/>
    <property type="project" value="TreeGrafter"/>
</dbReference>
<dbReference type="PANTHER" id="PTHR10502:SF104">
    <property type="entry name" value="ANNEXIN D1"/>
    <property type="match status" value="1"/>
</dbReference>
<evidence type="ECO:0000256" key="3">
    <source>
        <dbReference type="ARBA" id="ARBA00022837"/>
    </source>
</evidence>
<proteinExistence type="inferred from homology"/>
<evidence type="ECO:0000256" key="2">
    <source>
        <dbReference type="ARBA" id="ARBA00022737"/>
    </source>
</evidence>
<dbReference type="GO" id="GO:0001786">
    <property type="term" value="F:phosphatidylserine binding"/>
    <property type="evidence" value="ECO:0007669"/>
    <property type="project" value="TreeGrafter"/>
</dbReference>
<dbReference type="EMBL" id="JABFAC010000009">
    <property type="protein sequence ID" value="MBA0623814.1"/>
    <property type="molecule type" value="Genomic_DNA"/>
</dbReference>
<dbReference type="PROSITE" id="PS51897">
    <property type="entry name" value="ANNEXIN_2"/>
    <property type="match status" value="4"/>
</dbReference>
<keyword evidence="5 7" id="KW-0111">Calcium/phospholipid-binding</keyword>
<evidence type="ECO:0000256" key="5">
    <source>
        <dbReference type="ARBA" id="ARBA00023302"/>
    </source>
</evidence>
<dbReference type="GO" id="GO:0009409">
    <property type="term" value="P:response to cold"/>
    <property type="evidence" value="ECO:0007669"/>
    <property type="project" value="TreeGrafter"/>
</dbReference>
<dbReference type="FunFam" id="1.10.220.10:FF:000009">
    <property type="entry name" value="Annexin"/>
    <property type="match status" value="1"/>
</dbReference>
<feature type="binding site" evidence="6">
    <location>
        <position position="127"/>
    </location>
    <ligand>
        <name>Ca(2+)</name>
        <dbReference type="ChEBI" id="CHEBI:29108"/>
        <label>1</label>
    </ligand>
</feature>
<dbReference type="SUPFAM" id="SSF47874">
    <property type="entry name" value="Annexin"/>
    <property type="match status" value="1"/>
</dbReference>
<gene>
    <name evidence="8" type="ORF">Godav_009250</name>
</gene>
<dbReference type="InterPro" id="IPR009118">
    <property type="entry name" value="AnnexinD_plant"/>
</dbReference>
<dbReference type="GO" id="GO:0005544">
    <property type="term" value="F:calcium-dependent phospholipid binding"/>
    <property type="evidence" value="ECO:0007669"/>
    <property type="project" value="UniProtKB-KW"/>
</dbReference>
<dbReference type="Gene3D" id="1.10.220.10">
    <property type="entry name" value="Annexin"/>
    <property type="match status" value="4"/>
</dbReference>
<accession>A0A7J8SCH9</accession>
<evidence type="ECO:0000256" key="6">
    <source>
        <dbReference type="PIRSR" id="PIRSR609118-1"/>
    </source>
</evidence>
<organism evidence="8 9">
    <name type="scientific">Gossypium davidsonii</name>
    <name type="common">Davidson's cotton</name>
    <name type="synonym">Gossypium klotzschianum subsp. davidsonii</name>
    <dbReference type="NCBI Taxonomy" id="34287"/>
    <lineage>
        <taxon>Eukaryota</taxon>
        <taxon>Viridiplantae</taxon>
        <taxon>Streptophyta</taxon>
        <taxon>Embryophyta</taxon>
        <taxon>Tracheophyta</taxon>
        <taxon>Spermatophyta</taxon>
        <taxon>Magnoliopsida</taxon>
        <taxon>eudicotyledons</taxon>
        <taxon>Gunneridae</taxon>
        <taxon>Pentapetalae</taxon>
        <taxon>rosids</taxon>
        <taxon>malvids</taxon>
        <taxon>Malvales</taxon>
        <taxon>Malvaceae</taxon>
        <taxon>Malvoideae</taxon>
        <taxon>Gossypium</taxon>
    </lineage>
</organism>
<keyword evidence="3 6" id="KW-0106">Calcium</keyword>
<feature type="binding site" evidence="6">
    <location>
        <position position="398"/>
    </location>
    <ligand>
        <name>Ca(2+)</name>
        <dbReference type="ChEBI" id="CHEBI:29108"/>
        <label>1</label>
    </ligand>
</feature>
<evidence type="ECO:0000313" key="9">
    <source>
        <dbReference type="Proteomes" id="UP000593561"/>
    </source>
</evidence>
<dbReference type="PROSITE" id="PS00223">
    <property type="entry name" value="ANNEXIN_1"/>
    <property type="match status" value="1"/>
</dbReference>
<dbReference type="InterPro" id="IPR037104">
    <property type="entry name" value="Annexin_sf"/>
</dbReference>
<dbReference type="GO" id="GO:0009651">
    <property type="term" value="P:response to salt stress"/>
    <property type="evidence" value="ECO:0007669"/>
    <property type="project" value="TreeGrafter"/>
</dbReference>
<dbReference type="GO" id="GO:0009414">
    <property type="term" value="P:response to water deprivation"/>
    <property type="evidence" value="ECO:0007669"/>
    <property type="project" value="TreeGrafter"/>
</dbReference>
<evidence type="ECO:0000313" key="8">
    <source>
        <dbReference type="EMBL" id="MBA0623814.1"/>
    </source>
</evidence>
<evidence type="ECO:0000256" key="4">
    <source>
        <dbReference type="ARBA" id="ARBA00023216"/>
    </source>
</evidence>
<feature type="binding site" evidence="6">
    <location>
        <position position="403"/>
    </location>
    <ligand>
        <name>Ca(2+)</name>
        <dbReference type="ChEBI" id="CHEBI:29108"/>
        <label>1</label>
    </ligand>
</feature>
<name>A0A7J8SCH9_GOSDV</name>
<feature type="binding site" evidence="6">
    <location>
        <position position="395"/>
    </location>
    <ligand>
        <name>Ca(2+)</name>
        <dbReference type="ChEBI" id="CHEBI:29108"/>
        <label>1</label>
    </ligand>
</feature>
<dbReference type="PRINTS" id="PR01814">
    <property type="entry name" value="ANNEXINPLANT"/>
</dbReference>
<dbReference type="InterPro" id="IPR018252">
    <property type="entry name" value="Annexin_repeat_CS"/>
</dbReference>
<dbReference type="SMART" id="SM00335">
    <property type="entry name" value="ANX"/>
    <property type="match status" value="4"/>
</dbReference>
<dbReference type="InterPro" id="IPR018502">
    <property type="entry name" value="Annexin_repeat"/>
</dbReference>
<dbReference type="PANTHER" id="PTHR10502">
    <property type="entry name" value="ANNEXIN"/>
    <property type="match status" value="1"/>
</dbReference>
<feature type="binding site" evidence="6">
    <location>
        <position position="353"/>
    </location>
    <ligand>
        <name>Ca(2+)</name>
        <dbReference type="ChEBI" id="CHEBI:29108"/>
        <label>1</label>
    </ligand>
</feature>
<dbReference type="PRINTS" id="PR00196">
    <property type="entry name" value="ANNEXIN"/>
</dbReference>
<feature type="binding site" evidence="6">
    <location>
        <position position="355"/>
    </location>
    <ligand>
        <name>Ca(2+)</name>
        <dbReference type="ChEBI" id="CHEBI:29108"/>
        <label>1</label>
    </ligand>
</feature>
<keyword evidence="9" id="KW-1185">Reference proteome</keyword>
<dbReference type="AlphaFoldDB" id="A0A7J8SCH9"/>
<comment type="domain">
    <text evidence="7">A pair of annexin repeats may form one binding site for calcium and phospholipid.</text>
</comment>
<dbReference type="Proteomes" id="UP000593561">
    <property type="component" value="Unassembled WGS sequence"/>
</dbReference>
<evidence type="ECO:0000256" key="1">
    <source>
        <dbReference type="ARBA" id="ARBA00022723"/>
    </source>
</evidence>